<feature type="repeat" description="FG-GAP" evidence="16">
    <location>
        <begin position="625"/>
        <end position="685"/>
    </location>
</feature>
<feature type="repeat" description="FG-GAP" evidence="16">
    <location>
        <begin position="494"/>
        <end position="554"/>
    </location>
</feature>
<evidence type="ECO:0000256" key="15">
    <source>
        <dbReference type="ARBA" id="ARBA00023180"/>
    </source>
</evidence>
<evidence type="ECO:0000256" key="10">
    <source>
        <dbReference type="ARBA" id="ARBA00022989"/>
    </source>
</evidence>
<evidence type="ECO:0000256" key="16">
    <source>
        <dbReference type="PROSITE-ProRule" id="PRU00803"/>
    </source>
</evidence>
<keyword evidence="4" id="KW-0479">Metal-binding</keyword>
<evidence type="ECO:0000256" key="6">
    <source>
        <dbReference type="ARBA" id="ARBA00022737"/>
    </source>
</evidence>
<dbReference type="Proteomes" id="UP000233160">
    <property type="component" value="Unassembled WGS sequence"/>
</dbReference>
<feature type="compositionally biased region" description="Acidic residues" evidence="18">
    <location>
        <begin position="182"/>
        <end position="196"/>
    </location>
</feature>
<evidence type="ECO:0000313" key="21">
    <source>
        <dbReference type="Proteomes" id="UP000233160"/>
    </source>
</evidence>
<keyword evidence="13" id="KW-1015">Disulfide bond</keyword>
<dbReference type="PRINTS" id="PR01185">
    <property type="entry name" value="INTEGRINA"/>
</dbReference>
<dbReference type="Pfam" id="PF00092">
    <property type="entry name" value="VWA"/>
    <property type="match status" value="1"/>
</dbReference>
<comment type="subcellular location">
    <subcellularLocation>
        <location evidence="1 17">Membrane</location>
        <topology evidence="1 17">Single-pass type I membrane protein</topology>
    </subcellularLocation>
</comment>
<evidence type="ECO:0000256" key="8">
    <source>
        <dbReference type="ARBA" id="ARBA00022842"/>
    </source>
</evidence>
<dbReference type="GO" id="GO:0009897">
    <property type="term" value="C:external side of plasma membrane"/>
    <property type="evidence" value="ECO:0007669"/>
    <property type="project" value="Ensembl"/>
</dbReference>
<dbReference type="GO" id="GO:0098609">
    <property type="term" value="P:cell-cell adhesion"/>
    <property type="evidence" value="ECO:0007669"/>
    <property type="project" value="TreeGrafter"/>
</dbReference>
<dbReference type="Gene3D" id="3.40.50.410">
    <property type="entry name" value="von Willebrand factor, type A domain"/>
    <property type="match status" value="1"/>
</dbReference>
<feature type="compositionally biased region" description="Basic and acidic residues" evidence="18">
    <location>
        <begin position="160"/>
        <end position="181"/>
    </location>
</feature>
<evidence type="ECO:0000256" key="9">
    <source>
        <dbReference type="ARBA" id="ARBA00022889"/>
    </source>
</evidence>
<organism evidence="20 21">
    <name type="scientific">Propithecus coquereli</name>
    <name type="common">Coquerel's sifaka</name>
    <name type="synonym">Propithecus verreauxi coquereli</name>
    <dbReference type="NCBI Taxonomy" id="379532"/>
    <lineage>
        <taxon>Eukaryota</taxon>
        <taxon>Metazoa</taxon>
        <taxon>Chordata</taxon>
        <taxon>Craniata</taxon>
        <taxon>Vertebrata</taxon>
        <taxon>Euteleostomi</taxon>
        <taxon>Mammalia</taxon>
        <taxon>Eutheria</taxon>
        <taxon>Euarchontoglires</taxon>
        <taxon>Primates</taxon>
        <taxon>Strepsirrhini</taxon>
        <taxon>Lemuriformes</taxon>
        <taxon>Indriidae</taxon>
        <taxon>Propithecus</taxon>
    </lineage>
</organism>
<dbReference type="InterPro" id="IPR013517">
    <property type="entry name" value="FG-GAP"/>
</dbReference>
<dbReference type="InterPro" id="IPR013519">
    <property type="entry name" value="Int_alpha_beta-p"/>
</dbReference>
<feature type="transmembrane region" description="Helical" evidence="17">
    <location>
        <begin position="1119"/>
        <end position="1141"/>
    </location>
</feature>
<dbReference type="SMART" id="SM00191">
    <property type="entry name" value="Int_alpha"/>
    <property type="match status" value="4"/>
</dbReference>
<name>A0A2K6EWE2_PROCO</name>
<evidence type="ECO:0000256" key="1">
    <source>
        <dbReference type="ARBA" id="ARBA00004479"/>
    </source>
</evidence>
<keyword evidence="9 17" id="KW-0130">Cell adhesion</keyword>
<keyword evidence="7" id="KW-0106">Calcium</keyword>
<feature type="signal peptide" evidence="17">
    <location>
        <begin position="1"/>
        <end position="18"/>
    </location>
</feature>
<evidence type="ECO:0000259" key="19">
    <source>
        <dbReference type="PROSITE" id="PS50234"/>
    </source>
</evidence>
<dbReference type="GO" id="GO:0007229">
    <property type="term" value="P:integrin-mediated signaling pathway"/>
    <property type="evidence" value="ECO:0007669"/>
    <property type="project" value="UniProtKB-KW"/>
</dbReference>
<dbReference type="GO" id="GO:0046872">
    <property type="term" value="F:metal ion binding"/>
    <property type="evidence" value="ECO:0007669"/>
    <property type="project" value="UniProtKB-KW"/>
</dbReference>
<feature type="domain" description="VWFA" evidence="19">
    <location>
        <begin position="198"/>
        <end position="378"/>
    </location>
</feature>
<proteinExistence type="inferred from homology"/>
<dbReference type="PROSITE" id="PS51470">
    <property type="entry name" value="FG_GAP"/>
    <property type="match status" value="3"/>
</dbReference>
<dbReference type="InterPro" id="IPR000413">
    <property type="entry name" value="Integrin_alpha"/>
</dbReference>
<evidence type="ECO:0000256" key="18">
    <source>
        <dbReference type="SAM" id="MobiDB-lite"/>
    </source>
</evidence>
<feature type="chain" id="PRO_5014207699" evidence="17">
    <location>
        <begin position="19"/>
        <end position="1173"/>
    </location>
</feature>
<keyword evidence="10 17" id="KW-1133">Transmembrane helix</keyword>
<evidence type="ECO:0000313" key="20">
    <source>
        <dbReference type="Ensembl" id="ENSPCOP00000006023.1"/>
    </source>
</evidence>
<dbReference type="FunFam" id="2.130.10.130:FF:000008">
    <property type="entry name" value="Integrin subunit alpha 2"/>
    <property type="match status" value="1"/>
</dbReference>
<dbReference type="InterPro" id="IPR036465">
    <property type="entry name" value="vWFA_dom_sf"/>
</dbReference>
<dbReference type="GO" id="GO:0007160">
    <property type="term" value="P:cell-matrix adhesion"/>
    <property type="evidence" value="ECO:0007669"/>
    <property type="project" value="TreeGrafter"/>
</dbReference>
<dbReference type="GO" id="GO:0005178">
    <property type="term" value="F:integrin binding"/>
    <property type="evidence" value="ECO:0007669"/>
    <property type="project" value="TreeGrafter"/>
</dbReference>
<keyword evidence="8" id="KW-0460">Magnesium</keyword>
<reference evidence="20" key="1">
    <citation type="submission" date="2025-08" db="UniProtKB">
        <authorList>
            <consortium name="Ensembl"/>
        </authorList>
    </citation>
    <scope>IDENTIFICATION</scope>
</reference>
<dbReference type="PROSITE" id="PS50234">
    <property type="entry name" value="VWFA"/>
    <property type="match status" value="1"/>
</dbReference>
<keyword evidence="5 17" id="KW-0732">Signal</keyword>
<accession>A0A2K6EWE2</accession>
<keyword evidence="3 17" id="KW-0812">Transmembrane</keyword>
<dbReference type="AlphaFoldDB" id="A0A2K6EWE2"/>
<feature type="region of interest" description="Disordered" evidence="18">
    <location>
        <begin position="160"/>
        <end position="196"/>
    </location>
</feature>
<dbReference type="OMA" id="FKRMQKP"/>
<dbReference type="Pfam" id="PF01839">
    <property type="entry name" value="FG-GAP"/>
    <property type="match status" value="2"/>
</dbReference>
<dbReference type="InterPro" id="IPR028994">
    <property type="entry name" value="Integrin_alpha_N"/>
</dbReference>
<keyword evidence="6" id="KW-0677">Repeat</keyword>
<dbReference type="FunFam" id="2.60.40.1510:FF:000020">
    <property type="entry name" value="Integrin subunit alpha E"/>
    <property type="match status" value="1"/>
</dbReference>
<dbReference type="STRING" id="379532.ENSPCOP00000006023"/>
<keyword evidence="12 17" id="KW-0472">Membrane</keyword>
<gene>
    <name evidence="20" type="primary">ITGAE</name>
</gene>
<dbReference type="GeneTree" id="ENSGT00940000161532"/>
<dbReference type="Gene3D" id="2.60.40.1510">
    <property type="entry name" value="ntegrin, alpha v. Chain A, domain 3"/>
    <property type="match status" value="1"/>
</dbReference>
<sequence length="1173" mass="129392">MWLFHTLLCVASLAPVVPFNVDESRPWVTSEGGAPFVLSSLLHQDPSTNRTWLLVTSPRTKRTSGSLHRCSLSHDEILCQPVEHVCIPKGRHWGVTVVRSHHGVLVCIQVPARRPHSLSSELTGNCSLLDPDLSPRAQANFFDLESLLDPGAHVDTGDCYRSKEGSMGEQENTARQRRALEEEKEEEEEEEEDEAGTEIAIILDGSGSIDPPDFQRAKDFISNMMRNFYEKCFDCSFALVQYGAVIQTEFDLRDSQDVMASLARVQSVVQVGNVTKTASAIQHVLDNIFTPSGGSRKNASKVMVVLTDGDIFGDTLNLTTVINSPKMQGVERFAIGVGDAFKKVKTDRELKLIASDPDETHAFKVTNYTALDGLLSKLQHNIIRMEGTVGDALHYQLAQVGFSAQILDEGQVLLGAVGAYDWSGGALLYDTRTRRGRFLNHTAEADTEAAQYSYLGYSVAVLHKACGLSYVAGAPRHKQRGALFELQKESGKASFLPVLEGEQMGSYFGSELCPVDINMDGTTDFLLVAAPFYHVHREEGRVYVYRLNEQDGSFSLARVLSGHPGFIDARFGFAMATVGDISQDKLTDVAIGAPLEGFGADDGASFGSVYIYNGHWDGLSASPSQRIRASAVAPGLRYFGTSVAGGLDFNGDGLADITVGTLGQAAVLRSRPVVRPRVSMTFTPRALPIGFNSSVKVHLCFDIGSATAAAVSGLGETAVNFTLDVDVGKPRKRLQCSDPRTYWSYVWEWRDGSHLCEHLLLVPTEGELCEEDCFSNISVKVSYQIQTLGAWRDRPQPILDHYTEPSAIFQLPYEKACKNKLFCVAELQLAATISQQELVVGLTKELTMNINLTNSGEDSYMTSMTLNYPRNLQFKRIQKPPSPNIQCDDPKPVASMLVMNCKIGHPVLKRSSANVSVVWQLEESAFPNRTADITVTITNSNERRSLARETHSLPFRHAFIAVLSKPSIMYMNTSQGLSEHKEFPLTIHGENLFGAEFQLQICVPIKVLGLQIVRVKNLRKTQASTVCTRSQKLTCGNSPVQHVEEWHSVNCAITSDKENITVAAEISLGHAKQLPRDITELQVLGEISFNRSLYEGLNAESHRTKITVIFVTNEEYHSLPIIIGSSVGGLLVLIVIIVILFKCGFFRRKYRQLNLESIRKAQMKSENLLPEEN</sequence>
<evidence type="ECO:0000256" key="4">
    <source>
        <dbReference type="ARBA" id="ARBA00022723"/>
    </source>
</evidence>
<dbReference type="OrthoDB" id="6132182at2759"/>
<dbReference type="InterPro" id="IPR032695">
    <property type="entry name" value="Integrin_dom_sf"/>
</dbReference>
<dbReference type="InterPro" id="IPR018184">
    <property type="entry name" value="Integrin_alpha_C_CS"/>
</dbReference>
<evidence type="ECO:0000256" key="11">
    <source>
        <dbReference type="ARBA" id="ARBA00023037"/>
    </source>
</evidence>
<evidence type="ECO:0000256" key="12">
    <source>
        <dbReference type="ARBA" id="ARBA00023136"/>
    </source>
</evidence>
<keyword evidence="21" id="KW-1185">Reference proteome</keyword>
<dbReference type="FunFam" id="3.40.50.410:FF:000067">
    <property type="entry name" value="Integrin alpha M"/>
    <property type="match status" value="1"/>
</dbReference>
<dbReference type="GeneID" id="105816986"/>
<dbReference type="SUPFAM" id="SSF69179">
    <property type="entry name" value="Integrin domains"/>
    <property type="match status" value="2"/>
</dbReference>
<dbReference type="Gene3D" id="1.20.5.930">
    <property type="entry name" value="Bicelle-embedded integrin alpha(iib) transmembrane segment"/>
    <property type="match status" value="1"/>
</dbReference>
<keyword evidence="11 17" id="KW-0401">Integrin</keyword>
<dbReference type="InterPro" id="IPR002035">
    <property type="entry name" value="VWF_A"/>
</dbReference>
<evidence type="ECO:0000256" key="2">
    <source>
        <dbReference type="ARBA" id="ARBA00008054"/>
    </source>
</evidence>
<evidence type="ECO:0000256" key="5">
    <source>
        <dbReference type="ARBA" id="ARBA00022729"/>
    </source>
</evidence>
<dbReference type="KEGG" id="pcoq:105816986"/>
<dbReference type="InterPro" id="IPR048285">
    <property type="entry name" value="Integrin_alpha_Ig-like_2"/>
</dbReference>
<dbReference type="Gene3D" id="2.60.40.1460">
    <property type="entry name" value="Integrin domains. Chain A, domain 2"/>
    <property type="match status" value="1"/>
</dbReference>
<protein>
    <submittedName>
        <fullName evidence="20">Integrin subunit alpha E</fullName>
    </submittedName>
</protein>
<dbReference type="SMART" id="SM00327">
    <property type="entry name" value="VWA"/>
    <property type="match status" value="1"/>
</dbReference>
<evidence type="ECO:0000256" key="17">
    <source>
        <dbReference type="RuleBase" id="RU003762"/>
    </source>
</evidence>
<dbReference type="PROSITE" id="PS00242">
    <property type="entry name" value="INTEGRIN_ALPHA"/>
    <property type="match status" value="1"/>
</dbReference>
<dbReference type="PANTHER" id="PTHR23220">
    <property type="entry name" value="INTEGRIN ALPHA"/>
    <property type="match status" value="1"/>
</dbReference>
<keyword evidence="14 17" id="KW-0675">Receptor</keyword>
<dbReference type="CTD" id="3682"/>
<feature type="repeat" description="FG-GAP" evidence="16">
    <location>
        <begin position="557"/>
        <end position="621"/>
    </location>
</feature>
<reference evidence="20" key="2">
    <citation type="submission" date="2025-09" db="UniProtKB">
        <authorList>
            <consortium name="Ensembl"/>
        </authorList>
    </citation>
    <scope>IDENTIFICATION</scope>
</reference>
<dbReference type="CDD" id="cd01469">
    <property type="entry name" value="vWA_integrins_alpha_subunit"/>
    <property type="match status" value="1"/>
</dbReference>
<dbReference type="Pfam" id="PF20805">
    <property type="entry name" value="Integrin_A_Ig_2"/>
    <property type="match status" value="1"/>
</dbReference>
<dbReference type="PRINTS" id="PR00453">
    <property type="entry name" value="VWFADOMAIN"/>
</dbReference>
<dbReference type="Gene3D" id="2.130.10.130">
    <property type="entry name" value="Integrin alpha, N-terminal"/>
    <property type="match status" value="1"/>
</dbReference>
<dbReference type="SUPFAM" id="SSF53300">
    <property type="entry name" value="vWA-like"/>
    <property type="match status" value="1"/>
</dbReference>
<dbReference type="Ensembl" id="ENSPCOT00000016503.1">
    <property type="protein sequence ID" value="ENSPCOP00000006023.1"/>
    <property type="gene ID" value="ENSPCOG00000014085.1"/>
</dbReference>
<evidence type="ECO:0000256" key="14">
    <source>
        <dbReference type="ARBA" id="ARBA00023170"/>
    </source>
</evidence>
<keyword evidence="15" id="KW-0325">Glycoprotein</keyword>
<comment type="similarity">
    <text evidence="2 17">Belongs to the integrin alpha chain family.</text>
</comment>
<evidence type="ECO:0000256" key="7">
    <source>
        <dbReference type="ARBA" id="ARBA00022837"/>
    </source>
</evidence>
<dbReference type="PANTHER" id="PTHR23220:SF79">
    <property type="entry name" value="INTEGRIN ALPHA-E"/>
    <property type="match status" value="1"/>
</dbReference>
<dbReference type="GO" id="GO:0033627">
    <property type="term" value="P:cell adhesion mediated by integrin"/>
    <property type="evidence" value="ECO:0007669"/>
    <property type="project" value="TreeGrafter"/>
</dbReference>
<evidence type="ECO:0000256" key="13">
    <source>
        <dbReference type="ARBA" id="ARBA00023157"/>
    </source>
</evidence>
<dbReference type="RefSeq" id="XP_012508037.1">
    <property type="nucleotide sequence ID" value="XM_012652583.1"/>
</dbReference>
<dbReference type="SUPFAM" id="SSF69318">
    <property type="entry name" value="Integrin alpha N-terminal domain"/>
    <property type="match status" value="1"/>
</dbReference>
<evidence type="ECO:0000256" key="3">
    <source>
        <dbReference type="ARBA" id="ARBA00022692"/>
    </source>
</evidence>
<dbReference type="GO" id="GO:0008305">
    <property type="term" value="C:integrin complex"/>
    <property type="evidence" value="ECO:0007669"/>
    <property type="project" value="InterPro"/>
</dbReference>